<name>A0ABZ2RN14_9BACT</name>
<evidence type="ECO:0000313" key="2">
    <source>
        <dbReference type="EMBL" id="WXL28408.1"/>
    </source>
</evidence>
<dbReference type="Pfam" id="PF15561">
    <property type="entry name" value="Imm15"/>
    <property type="match status" value="1"/>
</dbReference>
<gene>
    <name evidence="2" type="ORF">WG616_00020</name>
</gene>
<dbReference type="InterPro" id="IPR028264">
    <property type="entry name" value="Imm15"/>
</dbReference>
<dbReference type="EMBL" id="CP148066">
    <property type="protein sequence ID" value="WXL28408.1"/>
    <property type="molecule type" value="Genomic_DNA"/>
</dbReference>
<dbReference type="RefSeq" id="WP_205499490.1">
    <property type="nucleotide sequence ID" value="NZ_CP148066.1"/>
</dbReference>
<proteinExistence type="predicted"/>
<feature type="transmembrane region" description="Helical" evidence="1">
    <location>
        <begin position="12"/>
        <end position="32"/>
    </location>
</feature>
<organism evidence="2 3">
    <name type="scientific">[Mycoplasma] gypis</name>
    <dbReference type="NCBI Taxonomy" id="92404"/>
    <lineage>
        <taxon>Bacteria</taxon>
        <taxon>Bacillati</taxon>
        <taxon>Mycoplasmatota</taxon>
        <taxon>Mycoplasmoidales</taxon>
        <taxon>Metamycoplasmataceae</taxon>
        <taxon>Metamycoplasma</taxon>
    </lineage>
</organism>
<feature type="transmembrane region" description="Helical" evidence="1">
    <location>
        <begin position="47"/>
        <end position="71"/>
    </location>
</feature>
<reference evidence="2" key="1">
    <citation type="submission" date="2024-03" db="EMBL/GenBank/DDBJ databases">
        <title>Complete genome sequence of Mycoplasma gypis type strain B1/T1.</title>
        <authorList>
            <person name="Spergser J."/>
        </authorList>
    </citation>
    <scope>NUCLEOTIDE SEQUENCE [LARGE SCALE GENOMIC DNA]</scope>
    <source>
        <strain evidence="2">B1/T1</strain>
    </source>
</reference>
<evidence type="ECO:0000313" key="3">
    <source>
        <dbReference type="Proteomes" id="UP001460679"/>
    </source>
</evidence>
<keyword evidence="1" id="KW-1133">Transmembrane helix</keyword>
<accession>A0ABZ2RN14</accession>
<protein>
    <submittedName>
        <fullName evidence="2">Imm15 family immunity protein</fullName>
    </submittedName>
</protein>
<keyword evidence="1" id="KW-0472">Membrane</keyword>
<evidence type="ECO:0000256" key="1">
    <source>
        <dbReference type="SAM" id="Phobius"/>
    </source>
</evidence>
<dbReference type="Proteomes" id="UP001460679">
    <property type="component" value="Chromosome"/>
</dbReference>
<sequence length="95" mass="10820">MSKQHSNLKTFKLISTIIFIILLIIGIVLMVLGTEIRDANQVETKQYLIWVGLAFILGAILYGVISIAILFKKSYKEVLVETLNNEHVFIQKTKK</sequence>
<keyword evidence="3" id="KW-1185">Reference proteome</keyword>
<keyword evidence="1" id="KW-0812">Transmembrane</keyword>